<accession>A0ABQ2D4D1</accession>
<dbReference type="InterPro" id="IPR052181">
    <property type="entry name" value="5hmC_binding"/>
</dbReference>
<dbReference type="CDD" id="cd21133">
    <property type="entry name" value="EVE"/>
    <property type="match status" value="1"/>
</dbReference>
<proteinExistence type="predicted"/>
<dbReference type="PANTHER" id="PTHR14087">
    <property type="entry name" value="THYMOCYTE NUCLEAR PROTEIN 1"/>
    <property type="match status" value="1"/>
</dbReference>
<organism evidence="2 3">
    <name type="scientific">Deinococcus roseus</name>
    <dbReference type="NCBI Taxonomy" id="392414"/>
    <lineage>
        <taxon>Bacteria</taxon>
        <taxon>Thermotogati</taxon>
        <taxon>Deinococcota</taxon>
        <taxon>Deinococci</taxon>
        <taxon>Deinococcales</taxon>
        <taxon>Deinococcaceae</taxon>
        <taxon>Deinococcus</taxon>
    </lineage>
</organism>
<reference evidence="3" key="1">
    <citation type="journal article" date="2019" name="Int. J. Syst. Evol. Microbiol.">
        <title>The Global Catalogue of Microorganisms (GCM) 10K type strain sequencing project: providing services to taxonomists for standard genome sequencing and annotation.</title>
        <authorList>
            <consortium name="The Broad Institute Genomics Platform"/>
            <consortium name="The Broad Institute Genome Sequencing Center for Infectious Disease"/>
            <person name="Wu L."/>
            <person name="Ma J."/>
        </authorList>
    </citation>
    <scope>NUCLEOTIDE SEQUENCE [LARGE SCALE GENOMIC DNA]</scope>
    <source>
        <strain evidence="3">JCM 14370</strain>
    </source>
</reference>
<dbReference type="RefSeq" id="WP_189004578.1">
    <property type="nucleotide sequence ID" value="NZ_BMOD01000015.1"/>
</dbReference>
<dbReference type="Proteomes" id="UP000632222">
    <property type="component" value="Unassembled WGS sequence"/>
</dbReference>
<comment type="caution">
    <text evidence="2">The sequence shown here is derived from an EMBL/GenBank/DDBJ whole genome shotgun (WGS) entry which is preliminary data.</text>
</comment>
<dbReference type="Pfam" id="PF01878">
    <property type="entry name" value="EVE"/>
    <property type="match status" value="1"/>
</dbReference>
<dbReference type="Gene3D" id="3.10.590.10">
    <property type="entry name" value="ph1033 like domains"/>
    <property type="match status" value="1"/>
</dbReference>
<name>A0ABQ2D4D1_9DEIO</name>
<dbReference type="InterPro" id="IPR047197">
    <property type="entry name" value="THYN1-like_EVE"/>
</dbReference>
<evidence type="ECO:0000313" key="3">
    <source>
        <dbReference type="Proteomes" id="UP000632222"/>
    </source>
</evidence>
<keyword evidence="3" id="KW-1185">Reference proteome</keyword>
<dbReference type="PANTHER" id="PTHR14087:SF7">
    <property type="entry name" value="THYMOCYTE NUCLEAR PROTEIN 1"/>
    <property type="match status" value="1"/>
</dbReference>
<dbReference type="InterPro" id="IPR015947">
    <property type="entry name" value="PUA-like_sf"/>
</dbReference>
<sequence length="156" mass="17902">MAYWLLKSEPDVFGYPDLEQRGREPWNGVRNYQARNHLRSMQEGDLAFFYHSNSNPTGIAGICKIARSAYPDNLQFDPDSKYFDPKSTEENPRWSMVDVVPVRSLPLLPLDALRTLPELENMILLRKGMRLSVMPVTEAEWKAILEHADSLLAPAR</sequence>
<evidence type="ECO:0000313" key="2">
    <source>
        <dbReference type="EMBL" id="GGJ45015.1"/>
    </source>
</evidence>
<protein>
    <submittedName>
        <fullName evidence="2">EVE domain-containing protein</fullName>
    </submittedName>
</protein>
<evidence type="ECO:0000259" key="1">
    <source>
        <dbReference type="Pfam" id="PF01878"/>
    </source>
</evidence>
<dbReference type="EMBL" id="BMOD01000015">
    <property type="protein sequence ID" value="GGJ45015.1"/>
    <property type="molecule type" value="Genomic_DNA"/>
</dbReference>
<dbReference type="SUPFAM" id="SSF88697">
    <property type="entry name" value="PUA domain-like"/>
    <property type="match status" value="1"/>
</dbReference>
<gene>
    <name evidence="2" type="ORF">GCM10008938_34080</name>
</gene>
<dbReference type="InterPro" id="IPR002740">
    <property type="entry name" value="EVE_domain"/>
</dbReference>
<feature type="domain" description="EVE" evidence="1">
    <location>
        <begin position="2"/>
        <end position="146"/>
    </location>
</feature>